<dbReference type="GO" id="GO:0046872">
    <property type="term" value="F:metal ion binding"/>
    <property type="evidence" value="ECO:0007669"/>
    <property type="project" value="UniProtKB-KW"/>
</dbReference>
<evidence type="ECO:0000256" key="20">
    <source>
        <dbReference type="ARBA" id="ARBA00049433"/>
    </source>
</evidence>
<keyword evidence="13" id="KW-0560">Oxidoreductase</keyword>
<dbReference type="InterPro" id="IPR017938">
    <property type="entry name" value="Riboflavin_synthase-like_b-brl"/>
</dbReference>
<evidence type="ECO:0000256" key="15">
    <source>
        <dbReference type="ARBA" id="ARBA00023027"/>
    </source>
</evidence>
<comment type="caution">
    <text evidence="24">The sequence shown here is derived from an EMBL/GenBank/DDBJ whole genome shotgun (WGS) entry which is preliminary data.</text>
</comment>
<keyword evidence="9" id="KW-0285">Flavoprotein</keyword>
<evidence type="ECO:0000256" key="9">
    <source>
        <dbReference type="ARBA" id="ARBA00022630"/>
    </source>
</evidence>
<evidence type="ECO:0000256" key="1">
    <source>
        <dbReference type="ARBA" id="ARBA00001970"/>
    </source>
</evidence>
<evidence type="ECO:0000256" key="4">
    <source>
        <dbReference type="ARBA" id="ARBA00008414"/>
    </source>
</evidence>
<dbReference type="GO" id="GO:0020037">
    <property type="term" value="F:heme binding"/>
    <property type="evidence" value="ECO:0007669"/>
    <property type="project" value="InterPro"/>
</dbReference>
<dbReference type="Gene3D" id="3.40.50.80">
    <property type="entry name" value="Nucleotide-binding domain of ferredoxin-NADP reductase (FNR) module"/>
    <property type="match status" value="1"/>
</dbReference>
<feature type="domain" description="FAD-binding FR-type" evidence="23">
    <location>
        <begin position="151"/>
        <end position="262"/>
    </location>
</feature>
<dbReference type="Proteomes" id="UP000239590">
    <property type="component" value="Unassembled WGS sequence"/>
</dbReference>
<evidence type="ECO:0000256" key="5">
    <source>
        <dbReference type="ARBA" id="ARBA00012229"/>
    </source>
</evidence>
<keyword evidence="12" id="KW-0521">NADP</keyword>
<dbReference type="GO" id="GO:0071949">
    <property type="term" value="F:FAD binding"/>
    <property type="evidence" value="ECO:0007669"/>
    <property type="project" value="TreeGrafter"/>
</dbReference>
<evidence type="ECO:0000256" key="7">
    <source>
        <dbReference type="ARBA" id="ARBA00022617"/>
    </source>
</evidence>
<dbReference type="NCBIfam" id="NF009805">
    <property type="entry name" value="PRK13289.1"/>
    <property type="match status" value="1"/>
</dbReference>
<evidence type="ECO:0000256" key="10">
    <source>
        <dbReference type="ARBA" id="ARBA00022723"/>
    </source>
</evidence>
<dbReference type="InterPro" id="IPR000971">
    <property type="entry name" value="Globin"/>
</dbReference>
<dbReference type="AlphaFoldDB" id="A0A2S7IHL7"/>
<dbReference type="Pfam" id="PF00175">
    <property type="entry name" value="NAD_binding_1"/>
    <property type="match status" value="1"/>
</dbReference>
<dbReference type="GO" id="GO:0019825">
    <property type="term" value="F:oxygen binding"/>
    <property type="evidence" value="ECO:0007669"/>
    <property type="project" value="InterPro"/>
</dbReference>
<dbReference type="OrthoDB" id="9801223at2"/>
<comment type="similarity">
    <text evidence="3">In the C-terminal section; belongs to the flavoprotein pyridine nucleotide cytochrome reductase family.</text>
</comment>
<dbReference type="FunFam" id="2.40.30.10:FF:000034">
    <property type="entry name" value="Flavohemoprotein"/>
    <property type="match status" value="1"/>
</dbReference>
<dbReference type="PANTHER" id="PTHR43396:SF3">
    <property type="entry name" value="FLAVOHEMOPROTEIN"/>
    <property type="match status" value="1"/>
</dbReference>
<keyword evidence="25" id="KW-1185">Reference proteome</keyword>
<evidence type="ECO:0000259" key="23">
    <source>
        <dbReference type="PROSITE" id="PS51384"/>
    </source>
</evidence>
<keyword evidence="10" id="KW-0479">Metal-binding</keyword>
<dbReference type="EC" id="1.14.12.17" evidence="5"/>
<feature type="domain" description="Globin" evidence="22">
    <location>
        <begin position="1"/>
        <end position="137"/>
    </location>
</feature>
<dbReference type="InterPro" id="IPR001433">
    <property type="entry name" value="OxRdtase_FAD/NAD-bd"/>
</dbReference>
<keyword evidence="11" id="KW-0274">FAD</keyword>
<dbReference type="GO" id="GO:0046210">
    <property type="term" value="P:nitric oxide catabolic process"/>
    <property type="evidence" value="ECO:0007669"/>
    <property type="project" value="TreeGrafter"/>
</dbReference>
<organism evidence="24 25">
    <name type="scientific">Siphonobacter curvatus</name>
    <dbReference type="NCBI Taxonomy" id="2094562"/>
    <lineage>
        <taxon>Bacteria</taxon>
        <taxon>Pseudomonadati</taxon>
        <taxon>Bacteroidota</taxon>
        <taxon>Cytophagia</taxon>
        <taxon>Cytophagales</taxon>
        <taxon>Cytophagaceae</taxon>
        <taxon>Siphonobacter</taxon>
    </lineage>
</organism>
<dbReference type="Gene3D" id="1.10.490.10">
    <property type="entry name" value="Globins"/>
    <property type="match status" value="1"/>
</dbReference>
<dbReference type="PRINTS" id="PR00371">
    <property type="entry name" value="FPNCR"/>
</dbReference>
<evidence type="ECO:0000256" key="16">
    <source>
        <dbReference type="ARBA" id="ARBA00030024"/>
    </source>
</evidence>
<dbReference type="PROSITE" id="PS01033">
    <property type="entry name" value="GLOBIN"/>
    <property type="match status" value="1"/>
</dbReference>
<evidence type="ECO:0000256" key="12">
    <source>
        <dbReference type="ARBA" id="ARBA00022857"/>
    </source>
</evidence>
<dbReference type="PRINTS" id="PR00410">
    <property type="entry name" value="PHEHYDRXLASE"/>
</dbReference>
<accession>A0A2S7IHL7</accession>
<comment type="catalytic activity">
    <reaction evidence="19">
        <text>2 nitric oxide + NADH + 2 O2 = 2 nitrate + NAD(+) + H(+)</text>
        <dbReference type="Rhea" id="RHEA:19469"/>
        <dbReference type="ChEBI" id="CHEBI:15378"/>
        <dbReference type="ChEBI" id="CHEBI:15379"/>
        <dbReference type="ChEBI" id="CHEBI:16480"/>
        <dbReference type="ChEBI" id="CHEBI:17632"/>
        <dbReference type="ChEBI" id="CHEBI:57540"/>
        <dbReference type="ChEBI" id="CHEBI:57945"/>
        <dbReference type="EC" id="1.14.12.17"/>
    </reaction>
</comment>
<keyword evidence="7 21" id="KW-0349">Heme</keyword>
<dbReference type="GO" id="GO:0008941">
    <property type="term" value="F:nitric oxide dioxygenase NAD(P)H activity"/>
    <property type="evidence" value="ECO:0007669"/>
    <property type="project" value="UniProtKB-EC"/>
</dbReference>
<proteinExistence type="inferred from homology"/>
<evidence type="ECO:0000256" key="21">
    <source>
        <dbReference type="RuleBase" id="RU000356"/>
    </source>
</evidence>
<evidence type="ECO:0000256" key="19">
    <source>
        <dbReference type="ARBA" id="ARBA00048649"/>
    </source>
</evidence>
<dbReference type="SUPFAM" id="SSF63380">
    <property type="entry name" value="Riboflavin synthase domain-like"/>
    <property type="match status" value="1"/>
</dbReference>
<evidence type="ECO:0000256" key="18">
    <source>
        <dbReference type="ARBA" id="ARBA00033187"/>
    </source>
</evidence>
<comment type="catalytic activity">
    <reaction evidence="20">
        <text>2 nitric oxide + NADPH + 2 O2 = 2 nitrate + NADP(+) + H(+)</text>
        <dbReference type="Rhea" id="RHEA:19465"/>
        <dbReference type="ChEBI" id="CHEBI:15378"/>
        <dbReference type="ChEBI" id="CHEBI:15379"/>
        <dbReference type="ChEBI" id="CHEBI:16480"/>
        <dbReference type="ChEBI" id="CHEBI:17632"/>
        <dbReference type="ChEBI" id="CHEBI:57783"/>
        <dbReference type="ChEBI" id="CHEBI:58349"/>
        <dbReference type="EC" id="1.14.12.17"/>
    </reaction>
</comment>
<evidence type="ECO:0000259" key="22">
    <source>
        <dbReference type="PROSITE" id="PS01033"/>
    </source>
</evidence>
<reference evidence="25" key="1">
    <citation type="submission" date="2018-02" db="EMBL/GenBank/DDBJ databases">
        <title>Genome sequencing of Solimonas sp. HR-BB.</title>
        <authorList>
            <person name="Lee Y."/>
            <person name="Jeon C.O."/>
        </authorList>
    </citation>
    <scope>NUCLEOTIDE SEQUENCE [LARGE SCALE GENOMIC DNA]</scope>
    <source>
        <strain evidence="25">HR-U</strain>
    </source>
</reference>
<dbReference type="InterPro" id="IPR039261">
    <property type="entry name" value="FNR_nucleotide-bd"/>
</dbReference>
<dbReference type="CDD" id="cd14779">
    <property type="entry name" value="FHP_Ae-globin-like"/>
    <property type="match status" value="1"/>
</dbReference>
<evidence type="ECO:0000256" key="17">
    <source>
        <dbReference type="ARBA" id="ARBA00030929"/>
    </source>
</evidence>
<comment type="similarity">
    <text evidence="4">Belongs to the globin family. Two-domain flavohemoproteins subfamily.</text>
</comment>
<comment type="cofactor">
    <cofactor evidence="1">
        <name>heme b</name>
        <dbReference type="ChEBI" id="CHEBI:60344"/>
    </cofactor>
</comment>
<evidence type="ECO:0000256" key="6">
    <source>
        <dbReference type="ARBA" id="ARBA00014637"/>
    </source>
</evidence>
<dbReference type="Pfam" id="PF00042">
    <property type="entry name" value="Globin"/>
    <property type="match status" value="1"/>
</dbReference>
<dbReference type="Gene3D" id="2.40.30.10">
    <property type="entry name" value="Translation factors"/>
    <property type="match status" value="1"/>
</dbReference>
<dbReference type="EMBL" id="PTRA01000005">
    <property type="protein sequence ID" value="PQA55154.1"/>
    <property type="molecule type" value="Genomic_DNA"/>
</dbReference>
<evidence type="ECO:0000313" key="24">
    <source>
        <dbReference type="EMBL" id="PQA55154.1"/>
    </source>
</evidence>
<evidence type="ECO:0000256" key="3">
    <source>
        <dbReference type="ARBA" id="ARBA00006401"/>
    </source>
</evidence>
<dbReference type="PANTHER" id="PTHR43396">
    <property type="entry name" value="FLAVOHEMOPROTEIN"/>
    <property type="match status" value="1"/>
</dbReference>
<keyword evidence="8 21" id="KW-0561">Oxygen transport</keyword>
<dbReference type="InterPro" id="IPR017927">
    <property type="entry name" value="FAD-bd_FR_type"/>
</dbReference>
<dbReference type="GO" id="GO:0005344">
    <property type="term" value="F:oxygen carrier activity"/>
    <property type="evidence" value="ECO:0007669"/>
    <property type="project" value="UniProtKB-KW"/>
</dbReference>
<keyword evidence="15" id="KW-0520">NAD</keyword>
<dbReference type="GO" id="GO:0071500">
    <property type="term" value="P:cellular response to nitrosative stress"/>
    <property type="evidence" value="ECO:0007669"/>
    <property type="project" value="TreeGrafter"/>
</dbReference>
<keyword evidence="21" id="KW-0813">Transport</keyword>
<evidence type="ECO:0000256" key="8">
    <source>
        <dbReference type="ARBA" id="ARBA00022621"/>
    </source>
</evidence>
<dbReference type="CDD" id="cd06184">
    <property type="entry name" value="flavohem_like_fad_nad_binding"/>
    <property type="match status" value="1"/>
</dbReference>
<evidence type="ECO:0000256" key="14">
    <source>
        <dbReference type="ARBA" id="ARBA00023004"/>
    </source>
</evidence>
<dbReference type="SUPFAM" id="SSF52343">
    <property type="entry name" value="Ferredoxin reductase-like, C-terminal NADP-linked domain"/>
    <property type="match status" value="1"/>
</dbReference>
<dbReference type="InterPro" id="IPR009050">
    <property type="entry name" value="Globin-like_sf"/>
</dbReference>
<dbReference type="InterPro" id="IPR001709">
    <property type="entry name" value="Flavoprot_Pyr_Nucl_cyt_Rdtase"/>
</dbReference>
<dbReference type="InterPro" id="IPR012292">
    <property type="entry name" value="Globin/Proto"/>
</dbReference>
<evidence type="ECO:0000313" key="25">
    <source>
        <dbReference type="Proteomes" id="UP000239590"/>
    </source>
</evidence>
<evidence type="ECO:0000256" key="11">
    <source>
        <dbReference type="ARBA" id="ARBA00022827"/>
    </source>
</evidence>
<dbReference type="PROSITE" id="PS51384">
    <property type="entry name" value="FAD_FR"/>
    <property type="match status" value="1"/>
</dbReference>
<dbReference type="FunFam" id="1.10.490.10:FF:000003">
    <property type="entry name" value="Flavohemoprotein"/>
    <property type="match status" value="1"/>
</dbReference>
<gene>
    <name evidence="24" type="ORF">C5O19_21300</name>
</gene>
<evidence type="ECO:0000256" key="13">
    <source>
        <dbReference type="ARBA" id="ARBA00023002"/>
    </source>
</evidence>
<keyword evidence="14" id="KW-0408">Iron</keyword>
<comment type="cofactor">
    <cofactor evidence="2">
        <name>FAD</name>
        <dbReference type="ChEBI" id="CHEBI:57692"/>
    </cofactor>
</comment>
<sequence length="403" mass="44775">MTTEEKELVKATVPVLKTNGVQLTTHFYQRMFRYNPELKHTFNQGNQQNGRQQMALAMAVLAYAEHIDDPSVLLPVLNHIGHKHVSLSIRPEHYAIVGRHLLASIGEVLGEAATPELLQAWAKAYQQLSKLMAGVEADLYEQNVAQEGGWTGWRPFRIEIKQAESSEITSFYLVPVDGGPVAPHRPGQFLSVRVFLPQLQLLQPRQYSISSAPNQRYYRISVKRETNAIPSFNGMISNYLHDHIQEGDTLDLSAPAGEFTLELSDSRPSVFISGGVGQTPLLSMLEHLLNSSSEQPIHWIHGCRHAGVHAFKDVLAEWEAAYPHLHTHLFYSQLPELGGSQAGVQAGIVDISQLPPYVLNPEAIYYVCGPSGFITKQFRDLQAAGIPASSIRFEEFGPQSLAL</sequence>
<dbReference type="SUPFAM" id="SSF46458">
    <property type="entry name" value="Globin-like"/>
    <property type="match status" value="1"/>
</dbReference>
<name>A0A2S7IHL7_9BACT</name>
<protein>
    <recommendedName>
        <fullName evidence="6">Flavohemoprotein</fullName>
        <ecNumber evidence="5">1.14.12.17</ecNumber>
    </recommendedName>
    <alternativeName>
        <fullName evidence="17">Flavohemoglobin</fullName>
    </alternativeName>
    <alternativeName>
        <fullName evidence="16">Hemoglobin-like protein</fullName>
    </alternativeName>
    <alternativeName>
        <fullName evidence="18">Nitric oxide dioxygenase</fullName>
    </alternativeName>
</protein>
<evidence type="ECO:0000256" key="2">
    <source>
        <dbReference type="ARBA" id="ARBA00001974"/>
    </source>
</evidence>